<protein>
    <submittedName>
        <fullName evidence="3">HIT family protein</fullName>
    </submittedName>
</protein>
<reference evidence="3 4" key="1">
    <citation type="submission" date="2021-02" db="EMBL/GenBank/DDBJ databases">
        <authorList>
            <person name="Han P."/>
        </authorList>
    </citation>
    <scope>NUCLEOTIDE SEQUENCE [LARGE SCALE GENOMIC DNA]</scope>
    <source>
        <strain evidence="3">Candidatus Nitrospira sp. ZN2</strain>
    </source>
</reference>
<keyword evidence="4" id="KW-1185">Reference proteome</keyword>
<evidence type="ECO:0000259" key="2">
    <source>
        <dbReference type="PROSITE" id="PS51084"/>
    </source>
</evidence>
<feature type="short sequence motif" description="Histidine triad motif" evidence="1">
    <location>
        <begin position="93"/>
        <end position="97"/>
    </location>
</feature>
<evidence type="ECO:0000313" key="3">
    <source>
        <dbReference type="EMBL" id="CAE6693915.1"/>
    </source>
</evidence>
<dbReference type="InterPro" id="IPR011146">
    <property type="entry name" value="HIT-like"/>
</dbReference>
<dbReference type="RefSeq" id="WP_213040256.1">
    <property type="nucleotide sequence ID" value="NZ_CAJNBJ010000001.1"/>
</dbReference>
<dbReference type="Pfam" id="PF01230">
    <property type="entry name" value="HIT"/>
    <property type="match status" value="1"/>
</dbReference>
<name>A0ABM8QF39_9BACT</name>
<dbReference type="Gene3D" id="3.30.428.10">
    <property type="entry name" value="HIT-like"/>
    <property type="match status" value="1"/>
</dbReference>
<feature type="domain" description="HIT" evidence="2">
    <location>
        <begin position="4"/>
        <end position="108"/>
    </location>
</feature>
<dbReference type="PROSITE" id="PS51084">
    <property type="entry name" value="HIT_2"/>
    <property type="match status" value="1"/>
</dbReference>
<proteinExistence type="predicted"/>
<accession>A0ABM8QF39</accession>
<dbReference type="Proteomes" id="UP000675880">
    <property type="component" value="Unassembled WGS sequence"/>
</dbReference>
<dbReference type="InterPro" id="IPR036265">
    <property type="entry name" value="HIT-like_sf"/>
</dbReference>
<sequence>MTNAGCKACLGTWPRQDHFIADCGLTRAYLHDDQFFPGWTVLVLTRHATELFHLSRDARSRLIEEVAQVAALLAEEWHAVKINYELLGNQLPHIHWHLIPRLSQDPAPLEPVWRIAHEPVRLEGDALASMIDRMRTRWPTHCDDRPPQA</sequence>
<evidence type="ECO:0000256" key="1">
    <source>
        <dbReference type="PROSITE-ProRule" id="PRU00464"/>
    </source>
</evidence>
<dbReference type="EMBL" id="CAJNBJ010000001">
    <property type="protein sequence ID" value="CAE6693915.1"/>
    <property type="molecule type" value="Genomic_DNA"/>
</dbReference>
<gene>
    <name evidence="3" type="ORF">NSPZN2_10360</name>
</gene>
<evidence type="ECO:0000313" key="4">
    <source>
        <dbReference type="Proteomes" id="UP000675880"/>
    </source>
</evidence>
<comment type="caution">
    <text evidence="3">The sequence shown here is derived from an EMBL/GenBank/DDBJ whole genome shotgun (WGS) entry which is preliminary data.</text>
</comment>
<organism evidence="3 4">
    <name type="scientific">Nitrospira defluvii</name>
    <dbReference type="NCBI Taxonomy" id="330214"/>
    <lineage>
        <taxon>Bacteria</taxon>
        <taxon>Pseudomonadati</taxon>
        <taxon>Nitrospirota</taxon>
        <taxon>Nitrospiria</taxon>
        <taxon>Nitrospirales</taxon>
        <taxon>Nitrospiraceae</taxon>
        <taxon>Nitrospira</taxon>
    </lineage>
</organism>
<dbReference type="SUPFAM" id="SSF54197">
    <property type="entry name" value="HIT-like"/>
    <property type="match status" value="1"/>
</dbReference>